<dbReference type="FunFam" id="3.40.309.10:FF:000003">
    <property type="entry name" value="Aldehyde dehydrogenase"/>
    <property type="match status" value="1"/>
</dbReference>
<evidence type="ECO:0000256" key="4">
    <source>
        <dbReference type="PIRNR" id="PIRNR036492"/>
    </source>
</evidence>
<dbReference type="FunFam" id="3.40.605.10:FF:000004">
    <property type="entry name" value="Aldehyde dehydrogenase"/>
    <property type="match status" value="1"/>
</dbReference>
<evidence type="ECO:0000256" key="2">
    <source>
        <dbReference type="ARBA" id="ARBA00023002"/>
    </source>
</evidence>
<keyword evidence="10" id="KW-1185">Reference proteome</keyword>
<dbReference type="InterPro" id="IPR015590">
    <property type="entry name" value="Aldehyde_DH_dom"/>
</dbReference>
<feature type="active site" evidence="5">
    <location>
        <position position="242"/>
    </location>
</feature>
<dbReference type="CDD" id="cd07136">
    <property type="entry name" value="ALDH_YwdH-P39616"/>
    <property type="match status" value="1"/>
</dbReference>
<protein>
    <recommendedName>
        <fullName evidence="4">Aldehyde dehydrogenase</fullName>
    </recommendedName>
</protein>
<sequence>MLKELVKDQREFFASQQTKNVKYRIKYLKLLQKALVKYEDVICEALYKDFKKPTFETLATETQLVLSELNYILNRLELWAKPKRVGFTWANFPSSDWIYSEPYGNTLVISPWNYPILLTLSPLVGALAAGNTVVIKPSELSPNTSAIIAKIIAEVFPEEYVSVVEGGVSTSAALLKERWDYIFFTGSSKVAKIVYKAAAEHLTPVTLELGGKNPCIVDESAAIKVAAKRIVWSKFMNAGQTCVAPDYILVHKKVKDKFVGALKRQIAKFYGDDVQQSSDYARIATDNHYKSLKQKLGGQEILLGGICNDSDRYVAPTLINEPSLDSALMSDEIFGPILPIISYETEANIENTITTYDKSLALYVFSKKRKFQKRIINRYGFGGGVINDAVMQIANKELPFGGVGQAGIGAYHGKHSFDLFSHKKAIIKKPNWLDIPLRYAPYKLPIRLAKQFKRLF</sequence>
<keyword evidence="2 4" id="KW-0560">Oxidoreductase</keyword>
<dbReference type="PIRSF" id="PIRSF036492">
    <property type="entry name" value="ALDH"/>
    <property type="match status" value="1"/>
</dbReference>
<organism evidence="9 10">
    <name type="scientific">Flagellimonas flava</name>
    <dbReference type="NCBI Taxonomy" id="570519"/>
    <lineage>
        <taxon>Bacteria</taxon>
        <taxon>Pseudomonadati</taxon>
        <taxon>Bacteroidota</taxon>
        <taxon>Flavobacteriia</taxon>
        <taxon>Flavobacteriales</taxon>
        <taxon>Flavobacteriaceae</taxon>
        <taxon>Flagellimonas</taxon>
    </lineage>
</organism>
<dbReference type="PANTHER" id="PTHR43570">
    <property type="entry name" value="ALDEHYDE DEHYDROGENASE"/>
    <property type="match status" value="1"/>
</dbReference>
<dbReference type="InterPro" id="IPR012394">
    <property type="entry name" value="Aldehyde_DH_NAD(P)"/>
</dbReference>
<dbReference type="RefSeq" id="WP_073176706.1">
    <property type="nucleotide sequence ID" value="NZ_FQWL01000001.1"/>
</dbReference>
<dbReference type="Proteomes" id="UP000184532">
    <property type="component" value="Unassembled WGS sequence"/>
</dbReference>
<evidence type="ECO:0000256" key="7">
    <source>
        <dbReference type="RuleBase" id="RU003345"/>
    </source>
</evidence>
<dbReference type="Gene3D" id="3.40.309.10">
    <property type="entry name" value="Aldehyde Dehydrogenase, Chain A, domain 2"/>
    <property type="match status" value="1"/>
</dbReference>
<dbReference type="EMBL" id="FQWL01000001">
    <property type="protein sequence ID" value="SHG31036.1"/>
    <property type="molecule type" value="Genomic_DNA"/>
</dbReference>
<comment type="similarity">
    <text evidence="1 4 7">Belongs to the aldehyde dehydrogenase family.</text>
</comment>
<dbReference type="PROSITE" id="PS00070">
    <property type="entry name" value="ALDEHYDE_DEHYDR_CYS"/>
    <property type="match status" value="1"/>
</dbReference>
<dbReference type="SUPFAM" id="SSF53720">
    <property type="entry name" value="ALDH-like"/>
    <property type="match status" value="1"/>
</dbReference>
<dbReference type="Gene3D" id="3.40.605.10">
    <property type="entry name" value="Aldehyde Dehydrogenase, Chain A, domain 1"/>
    <property type="match status" value="1"/>
</dbReference>
<evidence type="ECO:0000256" key="1">
    <source>
        <dbReference type="ARBA" id="ARBA00009986"/>
    </source>
</evidence>
<dbReference type="InterPro" id="IPR016160">
    <property type="entry name" value="Ald_DH_CS_CYS"/>
</dbReference>
<feature type="domain" description="Aldehyde dehydrogenase" evidence="8">
    <location>
        <begin position="6"/>
        <end position="425"/>
    </location>
</feature>
<dbReference type="InterPro" id="IPR016161">
    <property type="entry name" value="Ald_DH/histidinol_DH"/>
</dbReference>
<evidence type="ECO:0000256" key="5">
    <source>
        <dbReference type="PIRSR" id="PIRSR036492-1"/>
    </source>
</evidence>
<evidence type="ECO:0000259" key="8">
    <source>
        <dbReference type="Pfam" id="PF00171"/>
    </source>
</evidence>
<evidence type="ECO:0000256" key="6">
    <source>
        <dbReference type="PROSITE-ProRule" id="PRU10007"/>
    </source>
</evidence>
<dbReference type="GO" id="GO:0005737">
    <property type="term" value="C:cytoplasm"/>
    <property type="evidence" value="ECO:0007669"/>
    <property type="project" value="TreeGrafter"/>
</dbReference>
<dbReference type="GO" id="GO:0006081">
    <property type="term" value="P:aldehyde metabolic process"/>
    <property type="evidence" value="ECO:0007669"/>
    <property type="project" value="InterPro"/>
</dbReference>
<evidence type="ECO:0000313" key="9">
    <source>
        <dbReference type="EMBL" id="SHG31036.1"/>
    </source>
</evidence>
<feature type="active site" evidence="5 6">
    <location>
        <position position="208"/>
    </location>
</feature>
<accession>A0A1M5IS12</accession>
<name>A0A1M5IS12_9FLAO</name>
<dbReference type="Pfam" id="PF00171">
    <property type="entry name" value="Aldedh"/>
    <property type="match status" value="1"/>
</dbReference>
<gene>
    <name evidence="9" type="ORF">SAMN04488116_0890</name>
</gene>
<dbReference type="InterPro" id="IPR016163">
    <property type="entry name" value="Ald_DH_C"/>
</dbReference>
<proteinExistence type="inferred from homology"/>
<dbReference type="GO" id="GO:0004029">
    <property type="term" value="F:aldehyde dehydrogenase (NAD+) activity"/>
    <property type="evidence" value="ECO:0007669"/>
    <property type="project" value="TreeGrafter"/>
</dbReference>
<evidence type="ECO:0000256" key="3">
    <source>
        <dbReference type="ARBA" id="ARBA00023027"/>
    </source>
</evidence>
<dbReference type="InterPro" id="IPR029510">
    <property type="entry name" value="Ald_DH_CS_GLU"/>
</dbReference>
<reference evidence="10" key="1">
    <citation type="submission" date="2016-11" db="EMBL/GenBank/DDBJ databases">
        <authorList>
            <person name="Varghese N."/>
            <person name="Submissions S."/>
        </authorList>
    </citation>
    <scope>NUCLEOTIDE SEQUENCE [LARGE SCALE GENOMIC DNA]</scope>
    <source>
        <strain evidence="10">DSM 22638</strain>
    </source>
</reference>
<dbReference type="PROSITE" id="PS00687">
    <property type="entry name" value="ALDEHYDE_DEHYDR_GLU"/>
    <property type="match status" value="1"/>
</dbReference>
<dbReference type="InterPro" id="IPR016162">
    <property type="entry name" value="Ald_DH_N"/>
</dbReference>
<dbReference type="STRING" id="570519.SAMN04488116_0890"/>
<dbReference type="AlphaFoldDB" id="A0A1M5IS12"/>
<keyword evidence="3" id="KW-0520">NAD</keyword>
<dbReference type="OrthoDB" id="1394754at2"/>
<evidence type="ECO:0000313" key="10">
    <source>
        <dbReference type="Proteomes" id="UP000184532"/>
    </source>
</evidence>
<dbReference type="PANTHER" id="PTHR43570:SF16">
    <property type="entry name" value="ALDEHYDE DEHYDROGENASE TYPE III, ISOFORM Q"/>
    <property type="match status" value="1"/>
</dbReference>